<evidence type="ECO:0000313" key="3">
    <source>
        <dbReference type="EMBL" id="GFH53252.1"/>
    </source>
</evidence>
<dbReference type="InterPro" id="IPR036444">
    <property type="entry name" value="PLipase_A2_dom_sf"/>
</dbReference>
<keyword evidence="4" id="KW-1185">Reference proteome</keyword>
<sequence length="325" mass="36158">MTFKGHPVFLLLTLLSIFNHASAGQISGSIKQYNTELTSTTPVSGADVSCYDYDPFNADDSMASGKTTSSGSFWMSYSSRAYKWWRCGWDCGTQNSQRPDIICDINKDGAFPHRTVKKSNYREDRVANFGTVILYPDRKNDCTLTRDSLGYCGPASTSAGKVIHTIASSMSITDYYFRKFSDGCANHDCCYSSDVGQKECDDEFYDNLRSLCRDDQETIAACYAAAYSFYSAVATFGHMFYEGNGRSLAADEHSEEIFPEDEGFSTIEKEETALVALLSTFGCIAFAGMYFLIQANIRRVESKKSIEKGFEKLDVDDDTNTPQDA</sequence>
<evidence type="ECO:0000256" key="2">
    <source>
        <dbReference type="SAM" id="SignalP"/>
    </source>
</evidence>
<dbReference type="GO" id="GO:0050482">
    <property type="term" value="P:arachidonate secretion"/>
    <property type="evidence" value="ECO:0007669"/>
    <property type="project" value="InterPro"/>
</dbReference>
<keyword evidence="2" id="KW-0732">Signal</keyword>
<comment type="caution">
    <text evidence="3">The sequence shown here is derived from an EMBL/GenBank/DDBJ whole genome shotgun (WGS) entry which is preliminary data.</text>
</comment>
<dbReference type="GO" id="GO:0006644">
    <property type="term" value="P:phospholipid metabolic process"/>
    <property type="evidence" value="ECO:0007669"/>
    <property type="project" value="InterPro"/>
</dbReference>
<dbReference type="AlphaFoldDB" id="A0AAD3H7A8"/>
<feature type="transmembrane region" description="Helical" evidence="1">
    <location>
        <begin position="273"/>
        <end position="293"/>
    </location>
</feature>
<dbReference type="GO" id="GO:0004623">
    <property type="term" value="F:phospholipase A2 activity"/>
    <property type="evidence" value="ECO:0007669"/>
    <property type="project" value="InterPro"/>
</dbReference>
<keyword evidence="1" id="KW-0812">Transmembrane</keyword>
<dbReference type="EMBL" id="BLLK01000046">
    <property type="protein sequence ID" value="GFH53252.1"/>
    <property type="molecule type" value="Genomic_DNA"/>
</dbReference>
<gene>
    <name evidence="3" type="ORF">CTEN210_09728</name>
</gene>
<feature type="chain" id="PRO_5042123251" evidence="2">
    <location>
        <begin position="24"/>
        <end position="325"/>
    </location>
</feature>
<dbReference type="Gene3D" id="1.20.90.10">
    <property type="entry name" value="Phospholipase A2 domain"/>
    <property type="match status" value="1"/>
</dbReference>
<organism evidence="3 4">
    <name type="scientific">Chaetoceros tenuissimus</name>
    <dbReference type="NCBI Taxonomy" id="426638"/>
    <lineage>
        <taxon>Eukaryota</taxon>
        <taxon>Sar</taxon>
        <taxon>Stramenopiles</taxon>
        <taxon>Ochrophyta</taxon>
        <taxon>Bacillariophyta</taxon>
        <taxon>Coscinodiscophyceae</taxon>
        <taxon>Chaetocerotophycidae</taxon>
        <taxon>Chaetocerotales</taxon>
        <taxon>Chaetocerotaceae</taxon>
        <taxon>Chaetoceros</taxon>
    </lineage>
</organism>
<protein>
    <submittedName>
        <fullName evidence="3">Uncharacterized protein</fullName>
    </submittedName>
</protein>
<keyword evidence="1" id="KW-0472">Membrane</keyword>
<keyword evidence="1" id="KW-1133">Transmembrane helix</keyword>
<dbReference type="Proteomes" id="UP001054902">
    <property type="component" value="Unassembled WGS sequence"/>
</dbReference>
<feature type="signal peptide" evidence="2">
    <location>
        <begin position="1"/>
        <end position="23"/>
    </location>
</feature>
<evidence type="ECO:0000256" key="1">
    <source>
        <dbReference type="SAM" id="Phobius"/>
    </source>
</evidence>
<accession>A0AAD3H7A8</accession>
<proteinExistence type="predicted"/>
<reference evidence="3 4" key="1">
    <citation type="journal article" date="2021" name="Sci. Rep.">
        <title>The genome of the diatom Chaetoceros tenuissimus carries an ancient integrated fragment of an extant virus.</title>
        <authorList>
            <person name="Hongo Y."/>
            <person name="Kimura K."/>
            <person name="Takaki Y."/>
            <person name="Yoshida Y."/>
            <person name="Baba S."/>
            <person name="Kobayashi G."/>
            <person name="Nagasaki K."/>
            <person name="Hano T."/>
            <person name="Tomaru Y."/>
        </authorList>
    </citation>
    <scope>NUCLEOTIDE SEQUENCE [LARGE SCALE GENOMIC DNA]</scope>
    <source>
        <strain evidence="3 4">NIES-3715</strain>
    </source>
</reference>
<evidence type="ECO:0000313" key="4">
    <source>
        <dbReference type="Proteomes" id="UP001054902"/>
    </source>
</evidence>
<name>A0AAD3H7A8_9STRA</name>
<dbReference type="SUPFAM" id="SSF48619">
    <property type="entry name" value="Phospholipase A2, PLA2"/>
    <property type="match status" value="1"/>
</dbReference>